<dbReference type="Pfam" id="PF17771">
    <property type="entry name" value="ADAMTS_CR_2"/>
    <property type="match status" value="1"/>
</dbReference>
<keyword evidence="3" id="KW-0378">Hydrolase</keyword>
<dbReference type="GO" id="GO:0004222">
    <property type="term" value="F:metalloendopeptidase activity"/>
    <property type="evidence" value="ECO:0007669"/>
    <property type="project" value="InterPro"/>
</dbReference>
<evidence type="ECO:0000256" key="7">
    <source>
        <dbReference type="ARBA" id="ARBA00023180"/>
    </source>
</evidence>
<evidence type="ECO:0000256" key="1">
    <source>
        <dbReference type="ARBA" id="ARBA00022670"/>
    </source>
</evidence>
<evidence type="ECO:0000256" key="2">
    <source>
        <dbReference type="ARBA" id="ARBA00022723"/>
    </source>
</evidence>
<feature type="domain" description="Peptidase M12B" evidence="11">
    <location>
        <begin position="224"/>
        <end position="437"/>
    </location>
</feature>
<keyword evidence="1" id="KW-0645">Protease</keyword>
<dbReference type="InterPro" id="IPR001590">
    <property type="entry name" value="Peptidase_M12B"/>
</dbReference>
<evidence type="ECO:0000256" key="5">
    <source>
        <dbReference type="ARBA" id="ARBA00023049"/>
    </source>
</evidence>
<protein>
    <recommendedName>
        <fullName evidence="11">Peptidase M12B domain-containing protein</fullName>
    </recommendedName>
</protein>
<dbReference type="GO" id="GO:0046872">
    <property type="term" value="F:metal ion binding"/>
    <property type="evidence" value="ECO:0007669"/>
    <property type="project" value="UniProtKB-KW"/>
</dbReference>
<dbReference type="PROSITE" id="PS50215">
    <property type="entry name" value="ADAM_MEPRO"/>
    <property type="match status" value="1"/>
</dbReference>
<dbReference type="KEGG" id="obi:106878282"/>
<evidence type="ECO:0000259" key="11">
    <source>
        <dbReference type="PROSITE" id="PS50215"/>
    </source>
</evidence>
<keyword evidence="4" id="KW-0862">Zinc</keyword>
<dbReference type="InterPro" id="IPR041645">
    <property type="entry name" value="ADAMTS_CR_2"/>
</dbReference>
<evidence type="ECO:0000256" key="8">
    <source>
        <dbReference type="PROSITE-ProRule" id="PRU00276"/>
    </source>
</evidence>
<dbReference type="AlphaFoldDB" id="A0A0L8G9L0"/>
<keyword evidence="9" id="KW-0812">Transmembrane</keyword>
<keyword evidence="5" id="KW-0482">Metalloprotease</keyword>
<keyword evidence="2" id="KW-0479">Metal-binding</keyword>
<dbReference type="OMA" id="PWANDSM"/>
<evidence type="ECO:0000256" key="4">
    <source>
        <dbReference type="ARBA" id="ARBA00022833"/>
    </source>
</evidence>
<feature type="chain" id="PRO_5005582853" description="Peptidase M12B domain-containing protein" evidence="10">
    <location>
        <begin position="29"/>
        <end position="679"/>
    </location>
</feature>
<organism evidence="12">
    <name type="scientific">Octopus bimaculoides</name>
    <name type="common">California two-spotted octopus</name>
    <dbReference type="NCBI Taxonomy" id="37653"/>
    <lineage>
        <taxon>Eukaryota</taxon>
        <taxon>Metazoa</taxon>
        <taxon>Spiralia</taxon>
        <taxon>Lophotrochozoa</taxon>
        <taxon>Mollusca</taxon>
        <taxon>Cephalopoda</taxon>
        <taxon>Coleoidea</taxon>
        <taxon>Octopodiformes</taxon>
        <taxon>Octopoda</taxon>
        <taxon>Incirrata</taxon>
        <taxon>Octopodidae</taxon>
        <taxon>Octopus</taxon>
    </lineage>
</organism>
<evidence type="ECO:0000256" key="10">
    <source>
        <dbReference type="SAM" id="SignalP"/>
    </source>
</evidence>
<evidence type="ECO:0000256" key="9">
    <source>
        <dbReference type="SAM" id="Phobius"/>
    </source>
</evidence>
<dbReference type="EMBL" id="KQ423049">
    <property type="protein sequence ID" value="KOF73692.1"/>
    <property type="molecule type" value="Genomic_DNA"/>
</dbReference>
<keyword evidence="7" id="KW-0325">Glycoprotein</keyword>
<dbReference type="GO" id="GO:0006508">
    <property type="term" value="P:proteolysis"/>
    <property type="evidence" value="ECO:0007669"/>
    <property type="project" value="UniProtKB-KW"/>
</dbReference>
<reference evidence="12" key="1">
    <citation type="submission" date="2015-07" db="EMBL/GenBank/DDBJ databases">
        <title>MeaNS - Measles Nucleotide Surveillance Program.</title>
        <authorList>
            <person name="Tran T."/>
            <person name="Druce J."/>
        </authorList>
    </citation>
    <scope>NUCLEOTIDE SEQUENCE</scope>
    <source>
        <strain evidence="12">UCB-OBI-ISO-001</strain>
        <tissue evidence="12">Gonad</tissue>
    </source>
</reference>
<sequence>MAIGNKIQNVRINMLLFLGLWILNAVLCLSTPNSKKSIEGTLVSDKVIIYQASHSVREDNCQEKIDFIFYLREEKIELRLTLNKDDKSSPIFYINDENEEEEYRTKQFGSKEDRTAVFKGVGSSFLVQCDERGSKYDTCVCKMSGTIFHKNIVYGILPNFIFDKIYSKREGNHQIHGYFHLVYDLSLSSNEGSFTFFNLPRFNENVSTLNKTLIHRSKRGLLYYIIEIGIVIDNSIYEFFANQMSKRFQKENVFLTYYLTQYYFYTLDLIDYVFQSLSTTKYGVAVTCSGIYLLNIHKPSPWANDSMEAEQSLTLFRNWLNNKTDTNLVTYDHVLFFTKHAIAFPNDNEKAFTWARGICSNMSTSVLFERFSIITGVIASKMIAQNIGLTENKCESRVQYVMSSELNFDNLQSPKINIFEFSNCTTAQFEMLIHKHRYLRFCFSKEATSIDNSITLFRLSDKFKPGLEYSPNEQCRHRFGLSSSADGCQKENFVQRNTLCRRLLCLYNSTCVGIYPLEGTSCGTKMWCYMSQCVYNLKAPHLLRNCWLGDKVQGILPGTYNMTCKDIPDGYDYFCYDPKVKEICCWTCFSLKSKIVRCEYGDRGDDCWRKECPFYNRTYQTHDCCHTCGHLSLGASSSVIRPNSRHRIIKLAAIAMSVIFTIKIAIFYFFFDSVIGKPP</sequence>
<accession>A0A0L8G9L0</accession>
<dbReference type="SUPFAM" id="SSF55486">
    <property type="entry name" value="Metalloproteases ('zincins'), catalytic domain"/>
    <property type="match status" value="1"/>
</dbReference>
<dbReference type="Gene3D" id="3.40.1620.60">
    <property type="match status" value="1"/>
</dbReference>
<proteinExistence type="predicted"/>
<dbReference type="InterPro" id="IPR024079">
    <property type="entry name" value="MetalloPept_cat_dom_sf"/>
</dbReference>
<dbReference type="OrthoDB" id="6097485at2759"/>
<feature type="transmembrane region" description="Helical" evidence="9">
    <location>
        <begin position="651"/>
        <end position="671"/>
    </location>
</feature>
<dbReference type="Gene3D" id="3.40.390.10">
    <property type="entry name" value="Collagenase (Catalytic Domain)"/>
    <property type="match status" value="1"/>
</dbReference>
<keyword evidence="9" id="KW-1133">Transmembrane helix</keyword>
<evidence type="ECO:0000313" key="12">
    <source>
        <dbReference type="EMBL" id="KOF73692.1"/>
    </source>
</evidence>
<keyword evidence="6" id="KW-1015">Disulfide bond</keyword>
<name>A0A0L8G9L0_OCTBM</name>
<comment type="caution">
    <text evidence="8">Lacks conserved residue(s) required for the propagation of feature annotation.</text>
</comment>
<gene>
    <name evidence="12" type="ORF">OCBIM_22037499mg</name>
</gene>
<evidence type="ECO:0000256" key="6">
    <source>
        <dbReference type="ARBA" id="ARBA00023157"/>
    </source>
</evidence>
<keyword evidence="10" id="KW-0732">Signal</keyword>
<feature type="signal peptide" evidence="10">
    <location>
        <begin position="1"/>
        <end position="28"/>
    </location>
</feature>
<evidence type="ECO:0000256" key="3">
    <source>
        <dbReference type="ARBA" id="ARBA00022801"/>
    </source>
</evidence>
<keyword evidence="9" id="KW-0472">Membrane</keyword>